<keyword evidence="1" id="KW-0723">Serine/threonine-protein kinase</keyword>
<dbReference type="InterPro" id="IPR050591">
    <property type="entry name" value="GSK-3"/>
</dbReference>
<gene>
    <name evidence="6" type="ORF">TIFTF001_011730</name>
</gene>
<evidence type="ECO:0000256" key="3">
    <source>
        <dbReference type="ARBA" id="ARBA00022741"/>
    </source>
</evidence>
<dbReference type="GO" id="GO:0005524">
    <property type="term" value="F:ATP binding"/>
    <property type="evidence" value="ECO:0007669"/>
    <property type="project" value="UniProtKB-KW"/>
</dbReference>
<keyword evidence="2" id="KW-0808">Transferase</keyword>
<evidence type="ECO:0000256" key="1">
    <source>
        <dbReference type="ARBA" id="ARBA00022527"/>
    </source>
</evidence>
<dbReference type="EMBL" id="BTGU01000014">
    <property type="protein sequence ID" value="GMN42530.1"/>
    <property type="molecule type" value="Genomic_DNA"/>
</dbReference>
<keyword evidence="7" id="KW-1185">Reference proteome</keyword>
<dbReference type="Proteomes" id="UP001187192">
    <property type="component" value="Unassembled WGS sequence"/>
</dbReference>
<accession>A0AA87ZZ76</accession>
<dbReference type="Gene3D" id="3.30.200.20">
    <property type="entry name" value="Phosphorylase Kinase, domain 1"/>
    <property type="match status" value="1"/>
</dbReference>
<dbReference type="GO" id="GO:0005634">
    <property type="term" value="C:nucleus"/>
    <property type="evidence" value="ECO:0007669"/>
    <property type="project" value="TreeGrafter"/>
</dbReference>
<keyword evidence="5" id="KW-0067">ATP-binding</keyword>
<sequence length="243" mass="26681">MASAGTVGKLSGNTCFADKLPDEINEMKIKDEKSEKEVEAAVADGNRTETGHIIVITIGGRKGQPKQIISYLAERVVGQGLFGIVFQAKCRETGETVAIDKVLRDKRFVELGHIFMEELEYATGTSSRRIFWSSCVTLEVQNFWFFPTHKVFAIVSLLNRNDDMQYLPLLLTTLVASLSSWRPEPIHFSTNSVILMSVSLVGGPLLPLFKPQAEGSNSGAPSEADTGACSQAMPLSRFLDCFD</sequence>
<keyword evidence="3" id="KW-0547">Nucleotide-binding</keyword>
<evidence type="ECO:0000313" key="6">
    <source>
        <dbReference type="EMBL" id="GMN42530.1"/>
    </source>
</evidence>
<dbReference type="GO" id="GO:0005737">
    <property type="term" value="C:cytoplasm"/>
    <property type="evidence" value="ECO:0007669"/>
    <property type="project" value="TreeGrafter"/>
</dbReference>
<reference evidence="6" key="1">
    <citation type="submission" date="2023-07" db="EMBL/GenBank/DDBJ databases">
        <title>draft genome sequence of fig (Ficus carica).</title>
        <authorList>
            <person name="Takahashi T."/>
            <person name="Nishimura K."/>
        </authorList>
    </citation>
    <scope>NUCLEOTIDE SEQUENCE</scope>
</reference>
<dbReference type="AlphaFoldDB" id="A0AA87ZZ76"/>
<proteinExistence type="predicted"/>
<keyword evidence="4" id="KW-0418">Kinase</keyword>
<protein>
    <submittedName>
        <fullName evidence="6">Uncharacterized protein</fullName>
    </submittedName>
</protein>
<comment type="caution">
    <text evidence="6">The sequence shown here is derived from an EMBL/GenBank/DDBJ whole genome shotgun (WGS) entry which is preliminary data.</text>
</comment>
<dbReference type="PANTHER" id="PTHR24057">
    <property type="entry name" value="GLYCOGEN SYNTHASE KINASE-3 ALPHA"/>
    <property type="match status" value="1"/>
</dbReference>
<evidence type="ECO:0000256" key="2">
    <source>
        <dbReference type="ARBA" id="ARBA00022679"/>
    </source>
</evidence>
<dbReference type="GO" id="GO:0004674">
    <property type="term" value="F:protein serine/threonine kinase activity"/>
    <property type="evidence" value="ECO:0007669"/>
    <property type="project" value="UniProtKB-KW"/>
</dbReference>
<dbReference type="GO" id="GO:0030154">
    <property type="term" value="P:cell differentiation"/>
    <property type="evidence" value="ECO:0007669"/>
    <property type="project" value="TreeGrafter"/>
</dbReference>
<dbReference type="InterPro" id="IPR011009">
    <property type="entry name" value="Kinase-like_dom_sf"/>
</dbReference>
<dbReference type="PANTHER" id="PTHR24057:SF36">
    <property type="entry name" value="SHAGGY-RELATED PROTEIN KINASE EPSILON"/>
    <property type="match status" value="1"/>
</dbReference>
<dbReference type="SUPFAM" id="SSF56112">
    <property type="entry name" value="Protein kinase-like (PK-like)"/>
    <property type="match status" value="1"/>
</dbReference>
<organism evidence="6 7">
    <name type="scientific">Ficus carica</name>
    <name type="common">Common fig</name>
    <dbReference type="NCBI Taxonomy" id="3494"/>
    <lineage>
        <taxon>Eukaryota</taxon>
        <taxon>Viridiplantae</taxon>
        <taxon>Streptophyta</taxon>
        <taxon>Embryophyta</taxon>
        <taxon>Tracheophyta</taxon>
        <taxon>Spermatophyta</taxon>
        <taxon>Magnoliopsida</taxon>
        <taxon>eudicotyledons</taxon>
        <taxon>Gunneridae</taxon>
        <taxon>Pentapetalae</taxon>
        <taxon>rosids</taxon>
        <taxon>fabids</taxon>
        <taxon>Rosales</taxon>
        <taxon>Moraceae</taxon>
        <taxon>Ficeae</taxon>
        <taxon>Ficus</taxon>
    </lineage>
</organism>
<evidence type="ECO:0000256" key="5">
    <source>
        <dbReference type="ARBA" id="ARBA00022840"/>
    </source>
</evidence>
<evidence type="ECO:0000313" key="7">
    <source>
        <dbReference type="Proteomes" id="UP001187192"/>
    </source>
</evidence>
<name>A0AA87ZZ76_FICCA</name>
<dbReference type="GO" id="GO:0007165">
    <property type="term" value="P:signal transduction"/>
    <property type="evidence" value="ECO:0007669"/>
    <property type="project" value="TreeGrafter"/>
</dbReference>
<evidence type="ECO:0000256" key="4">
    <source>
        <dbReference type="ARBA" id="ARBA00022777"/>
    </source>
</evidence>